<sequence length="125" mass="14383">MKKIILALMLTFILLIGLVGLRFGSALTQEENPIPILTAIMKLELTDKGYEKIPNSIDGVKYVSKPNRNDPYGVVKEFLLQEGWSFKEQMGSGLIFEKHDETFVVETRQYSKHYYLWNVPEEALD</sequence>
<evidence type="ECO:0000313" key="1">
    <source>
        <dbReference type="EMBL" id="NEY71278.1"/>
    </source>
</evidence>
<proteinExistence type="predicted"/>
<dbReference type="AlphaFoldDB" id="A0A6M0Q8D8"/>
<accession>A0A6M0Q8D8</accession>
<evidence type="ECO:0000313" key="2">
    <source>
        <dbReference type="Proteomes" id="UP000481043"/>
    </source>
</evidence>
<organism evidence="1 2">
    <name type="scientific">Bacillus mesophilus</name>
    <dbReference type="NCBI Taxonomy" id="1808955"/>
    <lineage>
        <taxon>Bacteria</taxon>
        <taxon>Bacillati</taxon>
        <taxon>Bacillota</taxon>
        <taxon>Bacilli</taxon>
        <taxon>Bacillales</taxon>
        <taxon>Bacillaceae</taxon>
        <taxon>Bacillus</taxon>
    </lineage>
</organism>
<dbReference type="RefSeq" id="WP_163178741.1">
    <property type="nucleotide sequence ID" value="NZ_JAAIWM010000002.1"/>
</dbReference>
<keyword evidence="2" id="KW-1185">Reference proteome</keyword>
<dbReference type="EMBL" id="JAAIWM010000002">
    <property type="protein sequence ID" value="NEY71278.1"/>
    <property type="molecule type" value="Genomic_DNA"/>
</dbReference>
<name>A0A6M0Q8D8_9BACI</name>
<comment type="caution">
    <text evidence="1">The sequence shown here is derived from an EMBL/GenBank/DDBJ whole genome shotgun (WGS) entry which is preliminary data.</text>
</comment>
<reference evidence="1 2" key="1">
    <citation type="submission" date="2020-02" db="EMBL/GenBank/DDBJ databases">
        <title>Bacillus aquiflavi sp. nov., isolated from yellow water of strong flavor Chinese baijiu in Yibin region of China.</title>
        <authorList>
            <person name="Xie J."/>
        </authorList>
    </citation>
    <scope>NUCLEOTIDE SEQUENCE [LARGE SCALE GENOMIC DNA]</scope>
    <source>
        <strain evidence="1 2">SA4</strain>
    </source>
</reference>
<gene>
    <name evidence="1" type="ORF">G4D63_05930</name>
</gene>
<dbReference type="Proteomes" id="UP000481043">
    <property type="component" value="Unassembled WGS sequence"/>
</dbReference>
<protein>
    <submittedName>
        <fullName evidence="1">Uncharacterized protein</fullName>
    </submittedName>
</protein>